<keyword evidence="4" id="KW-0378">Hydrolase</keyword>
<keyword evidence="3" id="KW-0540">Nuclease</keyword>
<evidence type="ECO:0000256" key="1">
    <source>
        <dbReference type="ARBA" id="ARBA00004123"/>
    </source>
</evidence>
<organism evidence="9 10">
    <name type="scientific">Armadillidium nasatum</name>
    <dbReference type="NCBI Taxonomy" id="96803"/>
    <lineage>
        <taxon>Eukaryota</taxon>
        <taxon>Metazoa</taxon>
        <taxon>Ecdysozoa</taxon>
        <taxon>Arthropoda</taxon>
        <taxon>Crustacea</taxon>
        <taxon>Multicrustacea</taxon>
        <taxon>Malacostraca</taxon>
        <taxon>Eumalacostraca</taxon>
        <taxon>Peracarida</taxon>
        <taxon>Isopoda</taxon>
        <taxon>Oniscidea</taxon>
        <taxon>Crinocheta</taxon>
        <taxon>Armadillidiidae</taxon>
        <taxon>Armadillidium</taxon>
    </lineage>
</organism>
<sequence>MNKTKTSAVSTGMKSTLFSISDEDSDELKITPLGSGQEVGRSCHYLEFKGKKILLDFGIHPALTGMSALPFVDHIDPEQIDLVLVSHFHLDHAGGLPWFLMRTRFRGKCFMTHPTKAIYRWLLSDYIKVSNLATEQMLYSESDLDGSLNKISVINFHEEREVNGIKFWCYHAGHVLGAAMFMIQIAGIKILYTGDFSRQEDRHLMMAEIPHIRPDILIIESTYGVSVHEPRESRESRFTNTIQTIVTRGGRCLIPVFALGRAQELLLILDEYWEQHPELHEVPIYYASALAKKCMSVYQTYTNAMNEKIQRQIAISNPFQFKHISNLKGMDQFEDIGPCVIMASPGMMQSGLSRELFEMWCPDPKNGVIIAGYCVEGTLAKDILKEPDEIQTMSGQRLPMKCSVEYISFSAHTDFEQTSHFVRTIHPPNVVLVHGEMTEMGRLKSALEREYEGLTENPVKIFNPKNLETITFYFRGEKMAKVTGNLAVSLPKNNDIVSGILVKKNFNCHVISPQELNKYSELAVSTLSQRLSVNYNGSWQLLHYLMNAMFGNVDILTTEDPNQKVLRVFDSVNVVHEPPVIVLEWIASPTTDMYATAVMKMVLKAQDLKDDEHIINPSEGFDKMHFKECLIELLQEMFGEECVPKIFKGEKLYVVVNEQRANIDISKMTVSCDDEKLQRIVQVAVTKLFESLAPVTYDMK</sequence>
<evidence type="ECO:0000259" key="8">
    <source>
        <dbReference type="SMART" id="SM01098"/>
    </source>
</evidence>
<dbReference type="GO" id="GO:0005847">
    <property type="term" value="C:mRNA cleavage and polyadenylation specificity factor complex"/>
    <property type="evidence" value="ECO:0007669"/>
    <property type="project" value="TreeGrafter"/>
</dbReference>
<name>A0A5N5SKY6_9CRUS</name>
<dbReference type="InterPro" id="IPR050698">
    <property type="entry name" value="MBL"/>
</dbReference>
<dbReference type="GO" id="GO:0003723">
    <property type="term" value="F:RNA binding"/>
    <property type="evidence" value="ECO:0007669"/>
    <property type="project" value="TreeGrafter"/>
</dbReference>
<dbReference type="SUPFAM" id="SSF56281">
    <property type="entry name" value="Metallo-hydrolase/oxidoreductase"/>
    <property type="match status" value="1"/>
</dbReference>
<evidence type="ECO:0000259" key="7">
    <source>
        <dbReference type="SMART" id="SM01027"/>
    </source>
</evidence>
<dbReference type="InterPro" id="IPR022712">
    <property type="entry name" value="Beta_Casp"/>
</dbReference>
<dbReference type="FunFam" id="3.40.50.10890:FF:000001">
    <property type="entry name" value="Cleavage and polyadenylation specificity factor subunit 3"/>
    <property type="match status" value="1"/>
</dbReference>
<gene>
    <name evidence="9" type="primary">CPSF3_1</name>
    <name evidence="9" type="ORF">Anas_00365</name>
</gene>
<feature type="domain" description="Metallo-beta-lactamase" evidence="6">
    <location>
        <begin position="40"/>
        <end position="251"/>
    </location>
</feature>
<dbReference type="AlphaFoldDB" id="A0A5N5SKY6"/>
<dbReference type="PANTHER" id="PTHR11203:SF11">
    <property type="entry name" value="CLEAVAGE AND POLYADENYLATION SPECIFICITY FACTOR SUBUNIT 3"/>
    <property type="match status" value="1"/>
</dbReference>
<dbReference type="GO" id="GO:0004534">
    <property type="term" value="F:5'-3' RNA exonuclease activity"/>
    <property type="evidence" value="ECO:0007669"/>
    <property type="project" value="TreeGrafter"/>
</dbReference>
<dbReference type="Gene3D" id="3.60.15.10">
    <property type="entry name" value="Ribonuclease Z/Hydroxyacylglutathione hydrolase-like"/>
    <property type="match status" value="1"/>
</dbReference>
<evidence type="ECO:0000256" key="4">
    <source>
        <dbReference type="ARBA" id="ARBA00022801"/>
    </source>
</evidence>
<dbReference type="GO" id="GO:0006398">
    <property type="term" value="P:mRNA 3'-end processing by stem-loop binding and cleavage"/>
    <property type="evidence" value="ECO:0007669"/>
    <property type="project" value="TreeGrafter"/>
</dbReference>
<dbReference type="Pfam" id="PF10996">
    <property type="entry name" value="Beta-Casp"/>
    <property type="match status" value="1"/>
</dbReference>
<evidence type="ECO:0000313" key="10">
    <source>
        <dbReference type="Proteomes" id="UP000326759"/>
    </source>
</evidence>
<accession>A0A5N5SKY6</accession>
<dbReference type="CDD" id="cd16292">
    <property type="entry name" value="CPSF3-like_MBL-fold"/>
    <property type="match status" value="1"/>
</dbReference>
<evidence type="ECO:0000313" key="9">
    <source>
        <dbReference type="EMBL" id="KAB7494502.1"/>
    </source>
</evidence>
<keyword evidence="5" id="KW-0539">Nucleus</keyword>
<dbReference type="SMART" id="SM01098">
    <property type="entry name" value="CPSF73-100_C"/>
    <property type="match status" value="1"/>
</dbReference>
<keyword evidence="10" id="KW-1185">Reference proteome</keyword>
<dbReference type="Pfam" id="PF07521">
    <property type="entry name" value="RMMBL"/>
    <property type="match status" value="1"/>
</dbReference>
<dbReference type="InterPro" id="IPR021718">
    <property type="entry name" value="CPSF73-100_C"/>
</dbReference>
<dbReference type="Gene3D" id="3.40.50.10890">
    <property type="match status" value="1"/>
</dbReference>
<reference evidence="9 10" key="1">
    <citation type="journal article" date="2019" name="PLoS Biol.">
        <title>Sex chromosomes control vertical transmission of feminizing Wolbachia symbionts in an isopod.</title>
        <authorList>
            <person name="Becking T."/>
            <person name="Chebbi M.A."/>
            <person name="Giraud I."/>
            <person name="Moumen B."/>
            <person name="Laverre T."/>
            <person name="Caubet Y."/>
            <person name="Peccoud J."/>
            <person name="Gilbert C."/>
            <person name="Cordaux R."/>
        </authorList>
    </citation>
    <scope>NUCLEOTIDE SEQUENCE [LARGE SCALE GENOMIC DNA]</scope>
    <source>
        <strain evidence="9">ANa2</strain>
        <tissue evidence="9">Whole body excluding digestive tract and cuticle</tissue>
    </source>
</reference>
<feature type="domain" description="Beta-Casp" evidence="7">
    <location>
        <begin position="262"/>
        <end position="383"/>
    </location>
</feature>
<dbReference type="InterPro" id="IPR036866">
    <property type="entry name" value="RibonucZ/Hydroxyglut_hydro"/>
</dbReference>
<dbReference type="Pfam" id="PF11718">
    <property type="entry name" value="CPSF73-100_C"/>
    <property type="match status" value="1"/>
</dbReference>
<proteinExistence type="predicted"/>
<dbReference type="GO" id="GO:0004521">
    <property type="term" value="F:RNA endonuclease activity"/>
    <property type="evidence" value="ECO:0007669"/>
    <property type="project" value="TreeGrafter"/>
</dbReference>
<evidence type="ECO:0000256" key="5">
    <source>
        <dbReference type="ARBA" id="ARBA00023242"/>
    </source>
</evidence>
<dbReference type="SMART" id="SM01027">
    <property type="entry name" value="Beta-Casp"/>
    <property type="match status" value="1"/>
</dbReference>
<comment type="subcellular location">
    <subcellularLocation>
        <location evidence="1">Nucleus</location>
    </subcellularLocation>
</comment>
<dbReference type="SMART" id="SM00849">
    <property type="entry name" value="Lactamase_B"/>
    <property type="match status" value="1"/>
</dbReference>
<dbReference type="Proteomes" id="UP000326759">
    <property type="component" value="Unassembled WGS sequence"/>
</dbReference>
<protein>
    <submittedName>
        <fullName evidence="9">Cleavage and polyadenylation specificity factor subunit 3</fullName>
    </submittedName>
</protein>
<keyword evidence="2" id="KW-0507">mRNA processing</keyword>
<dbReference type="InterPro" id="IPR011108">
    <property type="entry name" value="RMMBL"/>
</dbReference>
<evidence type="ECO:0000259" key="6">
    <source>
        <dbReference type="SMART" id="SM00849"/>
    </source>
</evidence>
<dbReference type="Pfam" id="PF16661">
    <property type="entry name" value="Lactamase_B_6"/>
    <property type="match status" value="1"/>
</dbReference>
<feature type="domain" description="Pre-mRNA 3'-end-processing endonuclease polyadenylation factor C-term" evidence="8">
    <location>
        <begin position="493"/>
        <end position="695"/>
    </location>
</feature>
<evidence type="ECO:0000256" key="2">
    <source>
        <dbReference type="ARBA" id="ARBA00022664"/>
    </source>
</evidence>
<dbReference type="InterPro" id="IPR001279">
    <property type="entry name" value="Metallo-B-lactamas"/>
</dbReference>
<evidence type="ECO:0000256" key="3">
    <source>
        <dbReference type="ARBA" id="ARBA00022722"/>
    </source>
</evidence>
<dbReference type="PANTHER" id="PTHR11203">
    <property type="entry name" value="CLEAVAGE AND POLYADENYLATION SPECIFICITY FACTOR FAMILY MEMBER"/>
    <property type="match status" value="1"/>
</dbReference>
<comment type="caution">
    <text evidence="9">The sequence shown here is derived from an EMBL/GenBank/DDBJ whole genome shotgun (WGS) entry which is preliminary data.</text>
</comment>
<dbReference type="EMBL" id="SEYY01023955">
    <property type="protein sequence ID" value="KAB7494502.1"/>
    <property type="molecule type" value="Genomic_DNA"/>
</dbReference>
<dbReference type="OrthoDB" id="10249535at2759"/>